<dbReference type="RefSeq" id="WP_091152062.1">
    <property type="nucleotide sequence ID" value="NZ_FNAI01000010.1"/>
</dbReference>
<keyword evidence="1" id="KW-1133">Transmembrane helix</keyword>
<feature type="transmembrane region" description="Helical" evidence="1">
    <location>
        <begin position="109"/>
        <end position="130"/>
    </location>
</feature>
<feature type="transmembrane region" description="Helical" evidence="1">
    <location>
        <begin position="289"/>
        <end position="307"/>
    </location>
</feature>
<keyword evidence="1" id="KW-0812">Transmembrane</keyword>
<name>A0A1G7GHV9_9SPHI</name>
<dbReference type="EMBL" id="FNAI01000010">
    <property type="protein sequence ID" value="SDE87748.1"/>
    <property type="molecule type" value="Genomic_DNA"/>
</dbReference>
<keyword evidence="3" id="KW-1185">Reference proteome</keyword>
<accession>A0A1G7GHV9</accession>
<proteinExistence type="predicted"/>
<dbReference type="AlphaFoldDB" id="A0A1G7GHV9"/>
<evidence type="ECO:0000313" key="2">
    <source>
        <dbReference type="EMBL" id="SDE87748.1"/>
    </source>
</evidence>
<keyword evidence="1" id="KW-0472">Membrane</keyword>
<reference evidence="2 3" key="1">
    <citation type="submission" date="2016-10" db="EMBL/GenBank/DDBJ databases">
        <authorList>
            <person name="de Groot N.N."/>
        </authorList>
    </citation>
    <scope>NUCLEOTIDE SEQUENCE [LARGE SCALE GENOMIC DNA]</scope>
    <source>
        <strain evidence="2 3">47C3B</strain>
    </source>
</reference>
<dbReference type="Proteomes" id="UP000199072">
    <property type="component" value="Unassembled WGS sequence"/>
</dbReference>
<evidence type="ECO:0000313" key="3">
    <source>
        <dbReference type="Proteomes" id="UP000199072"/>
    </source>
</evidence>
<sequence length="308" mass="35742">MEITNSKIKVGNKVLKDHGPLQLQQLVGNSFSYNLPLKSNDPFLSDQKHLAGKNIYIWVTADDGQKSFLIGTVRQITYVQHSYDSGEAILNGEVKKLIYVLSLLTNYRLTLTLAILIPFVFLSVLTYLFIDQKKNLVEQTGTVTAFSKRSRGARSPAIYKFQLQEFKVSFEREYQGVSRFVALNIGDEIYRKPSQGYPYNLKQDLKPADQRKFSWYMEDVDLHKLKTSDVTLPYVYLHAVNENSNWLFLYDLYNYVFDKYNIMDYLFPSFISSTVFLMMGVGIKRGNNLFWKIYCGVIMVTFFILFII</sequence>
<feature type="transmembrane region" description="Helical" evidence="1">
    <location>
        <begin position="265"/>
        <end position="283"/>
    </location>
</feature>
<gene>
    <name evidence="2" type="ORF">SAMN05216464_110154</name>
</gene>
<organism evidence="2 3">
    <name type="scientific">Mucilaginibacter pineti</name>
    <dbReference type="NCBI Taxonomy" id="1391627"/>
    <lineage>
        <taxon>Bacteria</taxon>
        <taxon>Pseudomonadati</taxon>
        <taxon>Bacteroidota</taxon>
        <taxon>Sphingobacteriia</taxon>
        <taxon>Sphingobacteriales</taxon>
        <taxon>Sphingobacteriaceae</taxon>
        <taxon>Mucilaginibacter</taxon>
    </lineage>
</organism>
<protein>
    <submittedName>
        <fullName evidence="2">Uncharacterized protein</fullName>
    </submittedName>
</protein>
<evidence type="ECO:0000256" key="1">
    <source>
        <dbReference type="SAM" id="Phobius"/>
    </source>
</evidence>